<evidence type="ECO:0000313" key="10">
    <source>
        <dbReference type="Proteomes" id="UP000261540"/>
    </source>
</evidence>
<evidence type="ECO:0000256" key="1">
    <source>
        <dbReference type="ARBA" id="ARBA00010718"/>
    </source>
</evidence>
<proteinExistence type="inferred from homology"/>
<dbReference type="PANTHER" id="PTHR18952">
    <property type="entry name" value="CARBONIC ANHYDRASE"/>
    <property type="match status" value="1"/>
</dbReference>
<keyword evidence="4" id="KW-0862">Zinc</keyword>
<keyword evidence="5" id="KW-0325">Glycoprotein</keyword>
<dbReference type="GO" id="GO:0002088">
    <property type="term" value="P:lens development in camera-type eye"/>
    <property type="evidence" value="ECO:0007669"/>
    <property type="project" value="Ensembl"/>
</dbReference>
<feature type="domain" description="Alpha-carbonic anhydrase" evidence="8">
    <location>
        <begin position="25"/>
        <end position="249"/>
    </location>
</feature>
<dbReference type="SUPFAM" id="SSF51069">
    <property type="entry name" value="Carbonic anhydrase"/>
    <property type="match status" value="1"/>
</dbReference>
<name>A0A3B3SE21_9TELE</name>
<evidence type="ECO:0000256" key="5">
    <source>
        <dbReference type="ARBA" id="ARBA00023180"/>
    </source>
</evidence>
<dbReference type="InterPro" id="IPR036398">
    <property type="entry name" value="CA_dom_sf"/>
</dbReference>
<protein>
    <recommendedName>
        <fullName evidence="2">carbonic anhydrase</fullName>
        <ecNumber evidence="2">4.2.1.1</ecNumber>
    </recommendedName>
</protein>
<dbReference type="InterPro" id="IPR023561">
    <property type="entry name" value="Carbonic_anhydrase_a-class"/>
</dbReference>
<accession>A0A3B3SE21</accession>
<keyword evidence="6" id="KW-0456">Lyase</keyword>
<dbReference type="GO" id="GO:0005886">
    <property type="term" value="C:plasma membrane"/>
    <property type="evidence" value="ECO:0007669"/>
    <property type="project" value="TreeGrafter"/>
</dbReference>
<dbReference type="Pfam" id="PF00194">
    <property type="entry name" value="Carb_anhydrase"/>
    <property type="match status" value="1"/>
</dbReference>
<evidence type="ECO:0000256" key="4">
    <source>
        <dbReference type="ARBA" id="ARBA00022833"/>
    </source>
</evidence>
<dbReference type="Gene3D" id="3.10.200.10">
    <property type="entry name" value="Alpha carbonic anhydrase"/>
    <property type="match status" value="1"/>
</dbReference>
<evidence type="ECO:0000313" key="9">
    <source>
        <dbReference type="Ensembl" id="ENSPKIP00000029009.1"/>
    </source>
</evidence>
<evidence type="ECO:0000259" key="8">
    <source>
        <dbReference type="PROSITE" id="PS51144"/>
    </source>
</evidence>
<evidence type="ECO:0000256" key="6">
    <source>
        <dbReference type="ARBA" id="ARBA00023239"/>
    </source>
</evidence>
<reference evidence="9" key="2">
    <citation type="submission" date="2025-09" db="UniProtKB">
        <authorList>
            <consortium name="Ensembl"/>
        </authorList>
    </citation>
    <scope>IDENTIFICATION</scope>
</reference>
<dbReference type="KEGG" id="pki:111853306"/>
<dbReference type="EC" id="4.2.1.1" evidence="2"/>
<dbReference type="AlphaFoldDB" id="A0A3B3SE21"/>
<organism evidence="9 10">
    <name type="scientific">Paramormyrops kingsleyae</name>
    <dbReference type="NCBI Taxonomy" id="1676925"/>
    <lineage>
        <taxon>Eukaryota</taxon>
        <taxon>Metazoa</taxon>
        <taxon>Chordata</taxon>
        <taxon>Craniata</taxon>
        <taxon>Vertebrata</taxon>
        <taxon>Euteleostomi</taxon>
        <taxon>Actinopterygii</taxon>
        <taxon>Neopterygii</taxon>
        <taxon>Teleostei</taxon>
        <taxon>Osteoglossocephala</taxon>
        <taxon>Osteoglossomorpha</taxon>
        <taxon>Osteoglossiformes</taxon>
        <taxon>Mormyridae</taxon>
        <taxon>Paramormyrops</taxon>
    </lineage>
</organism>
<dbReference type="GeneTree" id="ENSGT00940000156893"/>
<dbReference type="FunFam" id="3.10.200.10:FF:000003">
    <property type="entry name" value="Carbonic anhydrase 12"/>
    <property type="match status" value="1"/>
</dbReference>
<reference evidence="9" key="1">
    <citation type="submission" date="2025-08" db="UniProtKB">
        <authorList>
            <consortium name="Ensembl"/>
        </authorList>
    </citation>
    <scope>IDENTIFICATION</scope>
</reference>
<feature type="signal peptide" evidence="7">
    <location>
        <begin position="1"/>
        <end position="23"/>
    </location>
</feature>
<dbReference type="PROSITE" id="PS51144">
    <property type="entry name" value="ALPHA_CA_2"/>
    <property type="match status" value="1"/>
</dbReference>
<evidence type="ECO:0000256" key="7">
    <source>
        <dbReference type="SAM" id="SignalP"/>
    </source>
</evidence>
<evidence type="ECO:0000256" key="2">
    <source>
        <dbReference type="ARBA" id="ARBA00012925"/>
    </source>
</evidence>
<keyword evidence="7" id="KW-0732">Signal</keyword>
<dbReference type="OrthoDB" id="429145at2759"/>
<dbReference type="SMART" id="SM01057">
    <property type="entry name" value="Carb_anhydrase"/>
    <property type="match status" value="1"/>
</dbReference>
<dbReference type="GO" id="GO:0008270">
    <property type="term" value="F:zinc ion binding"/>
    <property type="evidence" value="ECO:0007669"/>
    <property type="project" value="InterPro"/>
</dbReference>
<dbReference type="PANTHER" id="PTHR18952:SF84">
    <property type="entry name" value="CARBONIC ANHYDRASE 14"/>
    <property type="match status" value="1"/>
</dbReference>
<dbReference type="InterPro" id="IPR001148">
    <property type="entry name" value="CA_dom"/>
</dbReference>
<dbReference type="Proteomes" id="UP000261540">
    <property type="component" value="Unplaced"/>
</dbReference>
<evidence type="ECO:0000256" key="3">
    <source>
        <dbReference type="ARBA" id="ARBA00022723"/>
    </source>
</evidence>
<keyword evidence="3" id="KW-0479">Metal-binding</keyword>
<feature type="chain" id="PRO_5017204665" description="carbonic anhydrase" evidence="7">
    <location>
        <begin position="24"/>
        <end position="249"/>
    </location>
</feature>
<keyword evidence="10" id="KW-1185">Reference proteome</keyword>
<dbReference type="STRING" id="1676925.ENSPKIP00000029009"/>
<dbReference type="GO" id="GO:0004089">
    <property type="term" value="F:carbonate dehydratase activity"/>
    <property type="evidence" value="ECO:0007669"/>
    <property type="project" value="UniProtKB-EC"/>
</dbReference>
<sequence>MDSFNLGTLLLCFFLRWIDGADADSHWTYKDMAQWSKSFPDCGGVWQSPIDVETSALHHDPSLMPVKVVGYHKPGHDPFTLSNNGHTVKMSLPAWQLGGLPWKFTAVQLHFHCGRDWDGSGGLAGGSEHTVDGRRSAAELHVVHYNSDLYPNVSVAQSQRDGLAVLGVLIETGDDNNSAYENIFKYLEFIKYAGQQMPIPSFNVRSLLPTDLGRYFRYNGSLTTPPCYQSVLWTVFAEKVTVSRTQVRT</sequence>
<comment type="similarity">
    <text evidence="1">Belongs to the alpha-carbonic anhydrase family.</text>
</comment>
<dbReference type="Ensembl" id="ENSPKIT00000009800.1">
    <property type="protein sequence ID" value="ENSPKIP00000029009.1"/>
    <property type="gene ID" value="ENSPKIG00000010425.1"/>
</dbReference>